<dbReference type="STRING" id="47866.GA0074694_4628"/>
<name>A0A1C6SBU9_9ACTN</name>
<keyword evidence="1" id="KW-0472">Membrane</keyword>
<dbReference type="EMBL" id="FMHU01000002">
    <property type="protein sequence ID" value="SCL26812.1"/>
    <property type="molecule type" value="Genomic_DNA"/>
</dbReference>
<gene>
    <name evidence="2" type="ORF">GA0074694_4628</name>
</gene>
<proteinExistence type="predicted"/>
<dbReference type="AlphaFoldDB" id="A0A1C6SBU9"/>
<evidence type="ECO:0008006" key="4">
    <source>
        <dbReference type="Google" id="ProtNLM"/>
    </source>
</evidence>
<reference evidence="3" key="1">
    <citation type="submission" date="2016-06" db="EMBL/GenBank/DDBJ databases">
        <authorList>
            <person name="Varghese N."/>
        </authorList>
    </citation>
    <scope>NUCLEOTIDE SEQUENCE [LARGE SCALE GENOMIC DNA]</scope>
    <source>
        <strain evidence="3">DSM 46123</strain>
    </source>
</reference>
<evidence type="ECO:0000256" key="1">
    <source>
        <dbReference type="SAM" id="Phobius"/>
    </source>
</evidence>
<evidence type="ECO:0000313" key="3">
    <source>
        <dbReference type="Proteomes" id="UP000198906"/>
    </source>
</evidence>
<keyword evidence="1" id="KW-1133">Transmembrane helix</keyword>
<sequence>MTGVAVDGMLAGAVGSAALNMVSYLDMTVRGRPASSTPDETAGRLADTAHLDLGTGEPAANRRAGLGPLLGYGLGVGVGAVFAVATHRRLLAPPLAVGLLGAAVMVLSDATMTAVGVTDPRRWSRTDWLADIVPHLAYGAAAAATWYRLRPPCRG</sequence>
<accession>A0A1C6SBU9</accession>
<dbReference type="Proteomes" id="UP000198906">
    <property type="component" value="Unassembled WGS sequence"/>
</dbReference>
<organism evidence="2 3">
    <name type="scientific">Micromonospora inyonensis</name>
    <dbReference type="NCBI Taxonomy" id="47866"/>
    <lineage>
        <taxon>Bacteria</taxon>
        <taxon>Bacillati</taxon>
        <taxon>Actinomycetota</taxon>
        <taxon>Actinomycetes</taxon>
        <taxon>Micromonosporales</taxon>
        <taxon>Micromonosporaceae</taxon>
        <taxon>Micromonospora</taxon>
    </lineage>
</organism>
<keyword evidence="3" id="KW-1185">Reference proteome</keyword>
<evidence type="ECO:0000313" key="2">
    <source>
        <dbReference type="EMBL" id="SCL26812.1"/>
    </source>
</evidence>
<dbReference type="RefSeq" id="WP_091461587.1">
    <property type="nucleotide sequence ID" value="NZ_FMHU01000002.1"/>
</dbReference>
<protein>
    <recommendedName>
        <fullName evidence="4">DUF1440 domain-containing protein</fullName>
    </recommendedName>
</protein>
<feature type="transmembrane region" description="Helical" evidence="1">
    <location>
        <begin position="66"/>
        <end position="85"/>
    </location>
</feature>
<feature type="transmembrane region" description="Helical" evidence="1">
    <location>
        <begin position="90"/>
        <end position="108"/>
    </location>
</feature>
<keyword evidence="1" id="KW-0812">Transmembrane</keyword>